<dbReference type="EMBL" id="JALLAZ020000896">
    <property type="protein sequence ID" value="KAL3785273.1"/>
    <property type="molecule type" value="Genomic_DNA"/>
</dbReference>
<accession>A0ABD3PAW4</accession>
<organism evidence="2 3">
    <name type="scientific">Stephanodiscus triporus</name>
    <dbReference type="NCBI Taxonomy" id="2934178"/>
    <lineage>
        <taxon>Eukaryota</taxon>
        <taxon>Sar</taxon>
        <taxon>Stramenopiles</taxon>
        <taxon>Ochrophyta</taxon>
        <taxon>Bacillariophyta</taxon>
        <taxon>Coscinodiscophyceae</taxon>
        <taxon>Thalassiosirophycidae</taxon>
        <taxon>Stephanodiscales</taxon>
        <taxon>Stephanodiscaceae</taxon>
        <taxon>Stephanodiscus</taxon>
    </lineage>
</organism>
<keyword evidence="1" id="KW-0175">Coiled coil</keyword>
<dbReference type="Proteomes" id="UP001530315">
    <property type="component" value="Unassembled WGS sequence"/>
</dbReference>
<evidence type="ECO:0000313" key="3">
    <source>
        <dbReference type="Proteomes" id="UP001530315"/>
    </source>
</evidence>
<proteinExistence type="predicted"/>
<feature type="coiled-coil region" evidence="1">
    <location>
        <begin position="356"/>
        <end position="383"/>
    </location>
</feature>
<dbReference type="InterPro" id="IPR011333">
    <property type="entry name" value="SKP1/BTB/POZ_sf"/>
</dbReference>
<dbReference type="AlphaFoldDB" id="A0ABD3PAW4"/>
<keyword evidence="3" id="KW-1185">Reference proteome</keyword>
<sequence length="453" mass="51254">MNDQDRDEGEGNDPELIPAIESLDDYVRRYGLLGANDDDQTGGEFNGLNRLEAIKQVLDEEAYRDEVIEKHQASQHEVSSQEQQHKEREGVISLLLANKTTYEMPVRPLVAFSDTAERMVDSRGRYGIRDGGTTNLSPGEEGKDDCLIEISLAEFDPDATMAFIGVLLLLYDHKQKAHIFPPYDGSLVMSQKRRMNDEIDNNFSNVCRALIIEGKIPDQHIVECLRLAHYLQCRVILETLTSILELSIDSRNCMAICSLADSLNLTSLFEASVNYVIERLDAFQGISGREGDPETKSSLTTENDDVAEQEINEVWTSLPYELRSRIMTMRNVMRSSVIGRGSTVSGLFFSSGAEFLAIFREAIRDQSERLAEAKARSEEVIRERTEQWVVRSQGRGLLFDLSSDAKTNFIHGGDVAYTLEKIEKQSRRLKTLESFYEEQKTIFEGQLANEIRL</sequence>
<evidence type="ECO:0000313" key="2">
    <source>
        <dbReference type="EMBL" id="KAL3785273.1"/>
    </source>
</evidence>
<protein>
    <submittedName>
        <fullName evidence="2">Uncharacterized protein</fullName>
    </submittedName>
</protein>
<gene>
    <name evidence="2" type="ORF">ACHAW5_008287</name>
</gene>
<evidence type="ECO:0000256" key="1">
    <source>
        <dbReference type="SAM" id="Coils"/>
    </source>
</evidence>
<reference evidence="2 3" key="1">
    <citation type="submission" date="2024-10" db="EMBL/GenBank/DDBJ databases">
        <title>Updated reference genomes for cyclostephanoid diatoms.</title>
        <authorList>
            <person name="Roberts W.R."/>
            <person name="Alverson A.J."/>
        </authorList>
    </citation>
    <scope>NUCLEOTIDE SEQUENCE [LARGE SCALE GENOMIC DNA]</scope>
    <source>
        <strain evidence="2 3">AJA276-08</strain>
    </source>
</reference>
<name>A0ABD3PAW4_9STRA</name>
<comment type="caution">
    <text evidence="2">The sequence shown here is derived from an EMBL/GenBank/DDBJ whole genome shotgun (WGS) entry which is preliminary data.</text>
</comment>
<dbReference type="Gene3D" id="3.30.710.10">
    <property type="entry name" value="Potassium Channel Kv1.1, Chain A"/>
    <property type="match status" value="1"/>
</dbReference>